<keyword evidence="1" id="KW-1133">Transmembrane helix</keyword>
<dbReference type="InterPro" id="IPR011642">
    <property type="entry name" value="Gate_dom"/>
</dbReference>
<feature type="transmembrane region" description="Helical" evidence="1">
    <location>
        <begin position="438"/>
        <end position="460"/>
    </location>
</feature>
<keyword evidence="1" id="KW-0472">Membrane</keyword>
<feature type="transmembrane region" description="Helical" evidence="1">
    <location>
        <begin position="224"/>
        <end position="242"/>
    </location>
</feature>
<gene>
    <name evidence="3" type="ORF">HMPREF0769_10163</name>
</gene>
<dbReference type="Proteomes" id="UP000003455">
    <property type="component" value="Chromosome"/>
</dbReference>
<dbReference type="Pfam" id="PF07670">
    <property type="entry name" value="Gate"/>
    <property type="match status" value="1"/>
</dbReference>
<evidence type="ECO:0000313" key="3">
    <source>
        <dbReference type="EMBL" id="EFH96161.1"/>
    </source>
</evidence>
<accession>A0A0E1XK53</accession>
<name>A0A0E1XK53_STAAU</name>
<feature type="transmembrane region" description="Helical" evidence="1">
    <location>
        <begin position="104"/>
        <end position="126"/>
    </location>
</feature>
<feature type="transmembrane region" description="Helical" evidence="1">
    <location>
        <begin position="331"/>
        <end position="350"/>
    </location>
</feature>
<dbReference type="AlphaFoldDB" id="A0A0E1XK53"/>
<keyword evidence="1" id="KW-0812">Transmembrane</keyword>
<feature type="transmembrane region" description="Helical" evidence="1">
    <location>
        <begin position="405"/>
        <end position="426"/>
    </location>
</feature>
<evidence type="ECO:0000256" key="1">
    <source>
        <dbReference type="SAM" id="Phobius"/>
    </source>
</evidence>
<reference evidence="3" key="1">
    <citation type="submission" date="2010-05" db="EMBL/GenBank/DDBJ databases">
        <authorList>
            <person name="Muzny D."/>
            <person name="Qin X."/>
            <person name="Buhay C."/>
            <person name="Dugan-Rocha S."/>
            <person name="Ding Y."/>
            <person name="Chen G."/>
            <person name="Hawes A."/>
            <person name="Holder M."/>
            <person name="Jhangiani S."/>
            <person name="Johnson A."/>
            <person name="Khan Z."/>
            <person name="Li Z."/>
            <person name="Liu W."/>
            <person name="Liu X."/>
            <person name="Perez L."/>
            <person name="Shen H."/>
            <person name="Wang Q."/>
            <person name="Watt J."/>
            <person name="Xi L."/>
            <person name="Xin Y."/>
            <person name="Zhou J."/>
            <person name="Deng J."/>
            <person name="Jiang H."/>
            <person name="Liu Y."/>
            <person name="Qu J."/>
            <person name="Song X.-Z."/>
            <person name="Zhang L."/>
            <person name="Villasana D."/>
            <person name="Johnson A."/>
            <person name="Liu J."/>
            <person name="Liyanage D."/>
            <person name="Lorensuhewa L."/>
            <person name="Robinson T."/>
            <person name="Song A."/>
            <person name="Song B.-B."/>
            <person name="Dinh H."/>
            <person name="Thornton R."/>
            <person name="Coyle M."/>
            <person name="Francisco L."/>
            <person name="Jackson L."/>
            <person name="Javaid M."/>
            <person name="Korchina V."/>
            <person name="Kovar C."/>
            <person name="Mata R."/>
            <person name="Mathew T."/>
            <person name="Ngo R."/>
            <person name="Nguyen L."/>
            <person name="Nguyen N."/>
            <person name="Okwuonu G."/>
            <person name="Ongeri F."/>
            <person name="Pham C."/>
            <person name="Simmons D."/>
            <person name="Wilczek-Boney K."/>
            <person name="Hale W."/>
            <person name="Jakkamsetti A."/>
            <person name="Pham P."/>
            <person name="Ruth R."/>
            <person name="San Lucas F."/>
            <person name="Warren J."/>
            <person name="Zhang J."/>
            <person name="Zhao Z."/>
            <person name="Zhou C."/>
            <person name="Zhu D."/>
            <person name="Lee S."/>
            <person name="Bess C."/>
            <person name="Blankenburg K."/>
            <person name="Forbes L."/>
            <person name="Fu Q."/>
            <person name="Gubbala S."/>
            <person name="Hirani K."/>
            <person name="Jayaseelan J.C."/>
            <person name="Lara F."/>
            <person name="Munidasa M."/>
            <person name="Palculict T."/>
            <person name="Patil S."/>
            <person name="Pu L.-L."/>
            <person name="Saada N."/>
            <person name="Tang L."/>
            <person name="Weissenberger G."/>
            <person name="Zhu Y."/>
            <person name="Hemphill L."/>
            <person name="Shang Y."/>
            <person name="Youmans B."/>
            <person name="Ayvaz T."/>
            <person name="Ross M."/>
            <person name="Santibanez J."/>
            <person name="Aqrawi P."/>
            <person name="Gross S."/>
            <person name="Joshi V."/>
            <person name="Fowler G."/>
            <person name="Nazareth L."/>
            <person name="Reid J."/>
            <person name="Worley K."/>
            <person name="Petrosino J."/>
            <person name="Highlander S."/>
            <person name="Gibbs R."/>
        </authorList>
    </citation>
    <scope>NUCLEOTIDE SEQUENCE [LARGE SCALE GENOMIC DNA]</scope>
    <source>
        <strain evidence="3">MN8</strain>
    </source>
</reference>
<dbReference type="EMBL" id="ACJA02000001">
    <property type="protein sequence ID" value="EFH96161.1"/>
    <property type="molecule type" value="Genomic_DNA"/>
</dbReference>
<protein>
    <submittedName>
        <fullName evidence="3">Transporter gate domain protein</fullName>
    </submittedName>
</protein>
<feature type="domain" description="Nucleoside transporter/FeoB GTPase Gate" evidence="2">
    <location>
        <begin position="154"/>
        <end position="248"/>
    </location>
</feature>
<feature type="transmembrane region" description="Helical" evidence="1">
    <location>
        <begin position="146"/>
        <end position="170"/>
    </location>
</feature>
<feature type="transmembrane region" description="Helical" evidence="1">
    <location>
        <begin position="79"/>
        <end position="97"/>
    </location>
</feature>
<proteinExistence type="predicted"/>
<organism evidence="3">
    <name type="scientific">Staphylococcus aureus subsp. aureus MN8</name>
    <dbReference type="NCBI Taxonomy" id="548470"/>
    <lineage>
        <taxon>Bacteria</taxon>
        <taxon>Bacillati</taxon>
        <taxon>Bacillota</taxon>
        <taxon>Bacilli</taxon>
        <taxon>Bacillales</taxon>
        <taxon>Staphylococcaceae</taxon>
        <taxon>Staphylococcus</taxon>
    </lineage>
</organism>
<feature type="transmembrane region" description="Helical" evidence="1">
    <location>
        <begin position="254"/>
        <end position="273"/>
    </location>
</feature>
<feature type="transmembrane region" description="Helical" evidence="1">
    <location>
        <begin position="40"/>
        <end position="59"/>
    </location>
</feature>
<comment type="caution">
    <text evidence="3">The sequence shown here is derived from an EMBL/GenBank/DDBJ whole genome shotgun (WGS) entry which is preliminary data.</text>
</comment>
<sequence length="461" mass="51033">MIHLIKGKMHHTVLCIHLNKGVALMNQYHSNAQQPSAWRFFVYSLVGILCFFIPFTINGNNTIFVDHVHLAIRSIIGPLMPYVALIMILIGTALPIVRRTFMTSITNLVITLFKVAGAMIGIMYVFKFGPSILFKANYGPFLFEKLMMPLSILIPVGAIALSLLVGYGLLEFVGVYMEPIMRPIFKTPGKSAIDAVASFVGSYSLGLLITNRVYKQGMYNKREATIIATGFSTVSATFMIIIAKTLGLMPHWNLYFWITLVITFVVTAITAWLPPITNESTEYYNGQEGEQEVAIEGSRLKTAYAEAMKQNALTPSLVKNVWDNLKDGLEMTVGILPSILSIGFLGLIVANYTPFIDWLGYIFYPFIYIFPIADQAVLAKASAISIVEMFLPSLLVTKAAMSTKFVVGVVSVSAIIFFSALVPCILATEIKIPVWKLIIIWFLRVALSLLITIPVALLIFG</sequence>
<feature type="transmembrane region" description="Helical" evidence="1">
    <location>
        <begin position="191"/>
        <end position="209"/>
    </location>
</feature>
<evidence type="ECO:0000259" key="2">
    <source>
        <dbReference type="Pfam" id="PF07670"/>
    </source>
</evidence>
<dbReference type="HOGENOM" id="CLU_048533_0_0_9"/>